<protein>
    <submittedName>
        <fullName evidence="1">Uncharacterized protein</fullName>
    </submittedName>
</protein>
<dbReference type="AlphaFoldDB" id="A0A8J2JFT8"/>
<gene>
    <name evidence="1" type="ORF">AFUS01_LOCUS8721</name>
</gene>
<proteinExistence type="predicted"/>
<name>A0A8J2JFT8_9HEXA</name>
<evidence type="ECO:0000313" key="2">
    <source>
        <dbReference type="Proteomes" id="UP000708208"/>
    </source>
</evidence>
<dbReference type="EMBL" id="CAJVCH010060978">
    <property type="protein sequence ID" value="CAG7719395.1"/>
    <property type="molecule type" value="Genomic_DNA"/>
</dbReference>
<reference evidence="1" key="1">
    <citation type="submission" date="2021-06" db="EMBL/GenBank/DDBJ databases">
        <authorList>
            <person name="Hodson N. C."/>
            <person name="Mongue J. A."/>
            <person name="Jaron S. K."/>
        </authorList>
    </citation>
    <scope>NUCLEOTIDE SEQUENCE</scope>
</reference>
<sequence>MTPSSLWNNPGNPSLYCAGLSLRNPLRFSRRAKSSLKVAVVRGAWRFSAVPEMVFTRPRGLKGTTEGLGLAREYEHQDGRADPYKLGQRWCAFHDGVPSVCWFGFTSLKRGFGKPTCQFCHSSQDIVAQASRIGSVQAFISRHVLMWSLLR</sequence>
<organism evidence="1 2">
    <name type="scientific">Allacma fusca</name>
    <dbReference type="NCBI Taxonomy" id="39272"/>
    <lineage>
        <taxon>Eukaryota</taxon>
        <taxon>Metazoa</taxon>
        <taxon>Ecdysozoa</taxon>
        <taxon>Arthropoda</taxon>
        <taxon>Hexapoda</taxon>
        <taxon>Collembola</taxon>
        <taxon>Symphypleona</taxon>
        <taxon>Sminthuridae</taxon>
        <taxon>Allacma</taxon>
    </lineage>
</organism>
<accession>A0A8J2JFT8</accession>
<dbReference type="Proteomes" id="UP000708208">
    <property type="component" value="Unassembled WGS sequence"/>
</dbReference>
<keyword evidence="2" id="KW-1185">Reference proteome</keyword>
<comment type="caution">
    <text evidence="1">The sequence shown here is derived from an EMBL/GenBank/DDBJ whole genome shotgun (WGS) entry which is preliminary data.</text>
</comment>
<evidence type="ECO:0000313" key="1">
    <source>
        <dbReference type="EMBL" id="CAG7719395.1"/>
    </source>
</evidence>